<evidence type="ECO:0000313" key="4">
    <source>
        <dbReference type="EMBL" id="KFA93154.1"/>
    </source>
</evidence>
<name>A0A084SXG9_9BACT</name>
<feature type="chain" id="PRO_5001781702" evidence="2">
    <location>
        <begin position="28"/>
        <end position="397"/>
    </location>
</feature>
<dbReference type="Pfam" id="PF00462">
    <property type="entry name" value="Glutaredoxin"/>
    <property type="match status" value="1"/>
</dbReference>
<dbReference type="InterPro" id="IPR002109">
    <property type="entry name" value="Glutaredoxin"/>
</dbReference>
<feature type="signal peptide" evidence="2">
    <location>
        <begin position="1"/>
        <end position="27"/>
    </location>
</feature>
<keyword evidence="1" id="KW-0812">Transmembrane</keyword>
<comment type="caution">
    <text evidence="4">The sequence shown here is derived from an EMBL/GenBank/DDBJ whole genome shotgun (WGS) entry which is preliminary data.</text>
</comment>
<protein>
    <submittedName>
        <fullName evidence="4">Glutaredoxin</fullName>
    </submittedName>
</protein>
<dbReference type="CDD" id="cd02976">
    <property type="entry name" value="NrdH"/>
    <property type="match status" value="1"/>
</dbReference>
<organism evidence="4 5">
    <name type="scientific">Archangium violaceum Cb vi76</name>
    <dbReference type="NCBI Taxonomy" id="1406225"/>
    <lineage>
        <taxon>Bacteria</taxon>
        <taxon>Pseudomonadati</taxon>
        <taxon>Myxococcota</taxon>
        <taxon>Myxococcia</taxon>
        <taxon>Myxococcales</taxon>
        <taxon>Cystobacterineae</taxon>
        <taxon>Archangiaceae</taxon>
        <taxon>Archangium</taxon>
    </lineage>
</organism>
<evidence type="ECO:0000256" key="1">
    <source>
        <dbReference type="SAM" id="Phobius"/>
    </source>
</evidence>
<keyword evidence="1" id="KW-0472">Membrane</keyword>
<evidence type="ECO:0000256" key="2">
    <source>
        <dbReference type="SAM" id="SignalP"/>
    </source>
</evidence>
<dbReference type="PROSITE" id="PS51354">
    <property type="entry name" value="GLUTAREDOXIN_2"/>
    <property type="match status" value="1"/>
</dbReference>
<proteinExistence type="predicted"/>
<accession>A0A084SXG9</accession>
<feature type="transmembrane region" description="Helical" evidence="1">
    <location>
        <begin position="231"/>
        <end position="254"/>
    </location>
</feature>
<dbReference type="EMBL" id="JPMI01000064">
    <property type="protein sequence ID" value="KFA93154.1"/>
    <property type="molecule type" value="Genomic_DNA"/>
</dbReference>
<dbReference type="InterPro" id="IPR036249">
    <property type="entry name" value="Thioredoxin-like_sf"/>
</dbReference>
<feature type="transmembrane region" description="Helical" evidence="1">
    <location>
        <begin position="205"/>
        <end position="225"/>
    </location>
</feature>
<dbReference type="AlphaFoldDB" id="A0A084SXG9"/>
<evidence type="ECO:0000259" key="3">
    <source>
        <dbReference type="Pfam" id="PF00462"/>
    </source>
</evidence>
<dbReference type="SUPFAM" id="SSF52833">
    <property type="entry name" value="Thioredoxin-like"/>
    <property type="match status" value="1"/>
</dbReference>
<keyword evidence="2" id="KW-0732">Signal</keyword>
<feature type="domain" description="Glutaredoxin" evidence="3">
    <location>
        <begin position="37"/>
        <end position="89"/>
    </location>
</feature>
<sequence>MPCPPTRRARVFGLLAAGLLAASSARAEAPSVPVEMEVFVREGCPRCEEAKRFLTQLQAQRPALQVYYRDVGREPEALARLQELAGRRTAGALGVPAFHVAGRLLVGFNGPETTGRQLVALLEGQAPGAPDAAVCPVGGESPECPPGAPLDSIEAPWVGRVSLRDWGLPAFTVVIGLLDGFNPCAMWVLLFLLSLLVNLRSRRKMLAVAGTFVLTSGLVYFAFMAAWLNVFLYLGLSRITQVVLGGVALVIGALNMKDFLAFKHGPSLSIPESAKPGLYARVRRLLQARSLLPAMGGVVALAFLVNLVELACTAGLPAIYTELLVLQHLPGWRYYAYLALYNVAYILDDSVMVLLAVVTLGHHKLQERAGRWLKLLSGSVMVLLGLLLLLRPQWLTF</sequence>
<feature type="transmembrane region" description="Helical" evidence="1">
    <location>
        <begin position="372"/>
        <end position="390"/>
    </location>
</feature>
<dbReference type="Gene3D" id="3.40.30.10">
    <property type="entry name" value="Glutaredoxin"/>
    <property type="match status" value="1"/>
</dbReference>
<keyword evidence="1" id="KW-1133">Transmembrane helix</keyword>
<reference evidence="4 5" key="1">
    <citation type="submission" date="2014-07" db="EMBL/GenBank/DDBJ databases">
        <title>Draft Genome Sequence of Gephyronic Acid Producer, Cystobacter violaceus Strain Cb vi76.</title>
        <authorList>
            <person name="Stevens D.C."/>
            <person name="Young J."/>
            <person name="Carmichael R."/>
            <person name="Tan J."/>
            <person name="Taylor R.E."/>
        </authorList>
    </citation>
    <scope>NUCLEOTIDE SEQUENCE [LARGE SCALE GENOMIC DNA]</scope>
    <source>
        <strain evidence="4 5">Cb vi76</strain>
    </source>
</reference>
<feature type="transmembrane region" description="Helical" evidence="1">
    <location>
        <begin position="291"/>
        <end position="319"/>
    </location>
</feature>
<evidence type="ECO:0000313" key="5">
    <source>
        <dbReference type="Proteomes" id="UP000028547"/>
    </source>
</evidence>
<feature type="transmembrane region" description="Helical" evidence="1">
    <location>
        <begin position="339"/>
        <end position="360"/>
    </location>
</feature>
<dbReference type="Proteomes" id="UP000028547">
    <property type="component" value="Unassembled WGS sequence"/>
</dbReference>
<feature type="transmembrane region" description="Helical" evidence="1">
    <location>
        <begin position="166"/>
        <end position="193"/>
    </location>
</feature>
<gene>
    <name evidence="4" type="ORF">Q664_10680</name>
</gene>